<reference evidence="1" key="1">
    <citation type="submission" date="2020-05" db="EMBL/GenBank/DDBJ databases">
        <title>Large-scale comparative analyses of tick genomes elucidate their genetic diversity and vector capacities.</title>
        <authorList>
            <person name="Jia N."/>
            <person name="Wang J."/>
            <person name="Shi W."/>
            <person name="Du L."/>
            <person name="Sun Y."/>
            <person name="Zhan W."/>
            <person name="Jiang J."/>
            <person name="Wang Q."/>
            <person name="Zhang B."/>
            <person name="Ji P."/>
            <person name="Sakyi L.B."/>
            <person name="Cui X."/>
            <person name="Yuan T."/>
            <person name="Jiang B."/>
            <person name="Yang W."/>
            <person name="Lam T.T.-Y."/>
            <person name="Chang Q."/>
            <person name="Ding S."/>
            <person name="Wang X."/>
            <person name="Zhu J."/>
            <person name="Ruan X."/>
            <person name="Zhao L."/>
            <person name="Wei J."/>
            <person name="Que T."/>
            <person name="Du C."/>
            <person name="Cheng J."/>
            <person name="Dai P."/>
            <person name="Han X."/>
            <person name="Huang E."/>
            <person name="Gao Y."/>
            <person name="Liu J."/>
            <person name="Shao H."/>
            <person name="Ye R."/>
            <person name="Li L."/>
            <person name="Wei W."/>
            <person name="Wang X."/>
            <person name="Wang C."/>
            <person name="Yang T."/>
            <person name="Huo Q."/>
            <person name="Li W."/>
            <person name="Guo W."/>
            <person name="Chen H."/>
            <person name="Zhou L."/>
            <person name="Ni X."/>
            <person name="Tian J."/>
            <person name="Zhou Y."/>
            <person name="Sheng Y."/>
            <person name="Liu T."/>
            <person name="Pan Y."/>
            <person name="Xia L."/>
            <person name="Li J."/>
            <person name="Zhao F."/>
            <person name="Cao W."/>
        </authorList>
    </citation>
    <scope>NUCLEOTIDE SEQUENCE</scope>
    <source>
        <strain evidence="1">Dsil-2018</strain>
    </source>
</reference>
<evidence type="ECO:0000313" key="1">
    <source>
        <dbReference type="EMBL" id="KAH7949727.1"/>
    </source>
</evidence>
<gene>
    <name evidence="1" type="ORF">HPB49_014615</name>
</gene>
<comment type="caution">
    <text evidence="1">The sequence shown here is derived from an EMBL/GenBank/DDBJ whole genome shotgun (WGS) entry which is preliminary data.</text>
</comment>
<accession>A0ACB8CRV3</accession>
<proteinExistence type="predicted"/>
<name>A0ACB8CRV3_DERSI</name>
<evidence type="ECO:0000313" key="2">
    <source>
        <dbReference type="Proteomes" id="UP000821865"/>
    </source>
</evidence>
<organism evidence="1 2">
    <name type="scientific">Dermacentor silvarum</name>
    <name type="common">Tick</name>
    <dbReference type="NCBI Taxonomy" id="543639"/>
    <lineage>
        <taxon>Eukaryota</taxon>
        <taxon>Metazoa</taxon>
        <taxon>Ecdysozoa</taxon>
        <taxon>Arthropoda</taxon>
        <taxon>Chelicerata</taxon>
        <taxon>Arachnida</taxon>
        <taxon>Acari</taxon>
        <taxon>Parasitiformes</taxon>
        <taxon>Ixodida</taxon>
        <taxon>Ixodoidea</taxon>
        <taxon>Ixodidae</taxon>
        <taxon>Rhipicephalinae</taxon>
        <taxon>Dermacentor</taxon>
    </lineage>
</organism>
<dbReference type="EMBL" id="CM023474">
    <property type="protein sequence ID" value="KAH7949727.1"/>
    <property type="molecule type" value="Genomic_DNA"/>
</dbReference>
<protein>
    <submittedName>
        <fullName evidence="1">Uncharacterized protein</fullName>
    </submittedName>
</protein>
<dbReference type="Proteomes" id="UP000821865">
    <property type="component" value="Chromosome 5"/>
</dbReference>
<sequence>MSEDPLEDPLQRMMQLSFDYGVDAPVSFSRKYDVTAGAPAPFTVEITLNPEVKEFANALHSLEEDDVDDFYQFLLAHYALVDDANLAEQLMDADQKIAEFVNEKAAGSGRPLKMSIGVFSNYTGISTGRWKQLFARFGFSEYAVNEHVTAEEQALALVAYLSRPKQSLAMRRVLAWNVLRYLVGPKADVVAALNWTRGVEDDSPKDAVRPTPETKCQRLVERLSSVPHRVLDLFEGKEAVPAATISDVTGLMAQLQDAVASIFKPGAPNGSSMAAEGDSAPSTAASSTSQSSAGTTFEGAVGAGGSFPRRWLRRLRAWHVLPPLAQALLPAMTSTVRVDSPTTFFRPPFYVQRAPPAYNLAAVGQIIAQALAHELVEQRHANPAVGERWRSFWESNDAADDDSMYCLHADHNKNDTWRQHRLNESELADRASLDEVLGSRIAYLAFQRTRRANAGGGHPTAELPGVNLSSKQLFFVMHCALGCAMGGDRDPVRSPADHHQRCMVVYRTRKRLLDRPCAQLAGGSVPNDCRYI</sequence>
<keyword evidence="2" id="KW-1185">Reference proteome</keyword>